<proteinExistence type="predicted"/>
<organism evidence="1">
    <name type="scientific">Ophidiomyces ophidiicola</name>
    <dbReference type="NCBI Taxonomy" id="1387563"/>
    <lineage>
        <taxon>Eukaryota</taxon>
        <taxon>Fungi</taxon>
        <taxon>Dikarya</taxon>
        <taxon>Ascomycota</taxon>
        <taxon>Pezizomycotina</taxon>
        <taxon>Eurotiomycetes</taxon>
        <taxon>Eurotiomycetidae</taxon>
        <taxon>Onygenales</taxon>
        <taxon>Onygenaceae</taxon>
        <taxon>Ophidiomyces</taxon>
    </lineage>
</organism>
<dbReference type="EMBL" id="JALBCA010000008">
    <property type="protein sequence ID" value="KAI2392086.1"/>
    <property type="molecule type" value="Genomic_DNA"/>
</dbReference>
<comment type="caution">
    <text evidence="1">The sequence shown here is derived from an EMBL/GenBank/DDBJ whole genome shotgun (WGS) entry which is preliminary data.</text>
</comment>
<reference evidence="1" key="1">
    <citation type="journal article" date="2022" name="bioRxiv">
        <title>Population genetic analysis of Ophidiomyces ophidiicola, the causative agent of snake fungal disease, indicates recent introductions to the USA.</title>
        <authorList>
            <person name="Ladner J.T."/>
            <person name="Palmer J.M."/>
            <person name="Ettinger C.L."/>
            <person name="Stajich J.E."/>
            <person name="Farrell T.M."/>
            <person name="Glorioso B.M."/>
            <person name="Lawson B."/>
            <person name="Price S.J."/>
            <person name="Stengle A.G."/>
            <person name="Grear D.A."/>
            <person name="Lorch J.M."/>
        </authorList>
    </citation>
    <scope>NUCLEOTIDE SEQUENCE</scope>
    <source>
        <strain evidence="1">NWHC 24266-5</strain>
    </source>
</reference>
<protein>
    <submittedName>
        <fullName evidence="1">Uncharacterized protein</fullName>
    </submittedName>
</protein>
<gene>
    <name evidence="1" type="ORF">LOY88_000741</name>
</gene>
<name>A0ACB8V3W2_9EURO</name>
<sequence length="363" mass="38975">MALLQPPRTHRAIAQAIEPPGSLVIEENRRLPKVLPGQVLVKTVAVALNPCDWKMPTNFPHPGAGDGSDYAGIVVELGPGVVRKDLRIGDRVAGAVHASNPLNPESGSFAQYVAGYADHLWKIPDTMSMEDAAAIGWCTVGSVGMALHALKLPGSPEKPVQKPVYVLVYGGSTASGTMAIQLLKLSGFKVITTCSPKNFALVESYGAEKAFDYRLSSCAKDIRAYTNNSVRFVLDIITVAKSIKLCYAAIGRTGGQYIGFELIPEELIANMRKVVKADWVLGIRLTGEDIALPGGYGSKADPELRIWGSKFAARIESLIHAKKIRPHPPKVYPGGLDGIISGVERMKRGEISGEKMVYLIGSC</sequence>
<accession>A0ACB8V3W2</accession>
<evidence type="ECO:0000313" key="1">
    <source>
        <dbReference type="EMBL" id="KAI2392086.1"/>
    </source>
</evidence>